<evidence type="ECO:0000313" key="3">
    <source>
        <dbReference type="Proteomes" id="UP000605099"/>
    </source>
</evidence>
<keyword evidence="3" id="KW-1185">Reference proteome</keyword>
<comment type="similarity">
    <text evidence="1">Belongs to the glycosyltransferase 20 family.</text>
</comment>
<name>A0ABQ2JY02_9SPHN</name>
<organism evidence="2 3">
    <name type="scientific">Novosphingobium indicum</name>
    <dbReference type="NCBI Taxonomy" id="462949"/>
    <lineage>
        <taxon>Bacteria</taxon>
        <taxon>Pseudomonadati</taxon>
        <taxon>Pseudomonadota</taxon>
        <taxon>Alphaproteobacteria</taxon>
        <taxon>Sphingomonadales</taxon>
        <taxon>Sphingomonadaceae</taxon>
        <taxon>Novosphingobium</taxon>
    </lineage>
</organism>
<dbReference type="EMBL" id="BMLK01000032">
    <property type="protein sequence ID" value="GGN60730.1"/>
    <property type="molecule type" value="Genomic_DNA"/>
</dbReference>
<accession>A0ABQ2JY02</accession>
<dbReference type="Proteomes" id="UP000605099">
    <property type="component" value="Unassembled WGS sequence"/>
</dbReference>
<dbReference type="PANTHER" id="PTHR10788:SF106">
    <property type="entry name" value="BCDNA.GH08860"/>
    <property type="match status" value="1"/>
</dbReference>
<dbReference type="PANTHER" id="PTHR10788">
    <property type="entry name" value="TREHALOSE-6-PHOSPHATE SYNTHASE"/>
    <property type="match status" value="1"/>
</dbReference>
<reference evidence="3" key="1">
    <citation type="journal article" date="2019" name="Int. J. Syst. Evol. Microbiol.">
        <title>The Global Catalogue of Microorganisms (GCM) 10K type strain sequencing project: providing services to taxonomists for standard genome sequencing and annotation.</title>
        <authorList>
            <consortium name="The Broad Institute Genomics Platform"/>
            <consortium name="The Broad Institute Genome Sequencing Center for Infectious Disease"/>
            <person name="Wu L."/>
            <person name="Ma J."/>
        </authorList>
    </citation>
    <scope>NUCLEOTIDE SEQUENCE [LARGE SCALE GENOMIC DNA]</scope>
    <source>
        <strain evidence="3">CGMCC 1.6784</strain>
    </source>
</reference>
<dbReference type="SUPFAM" id="SSF53756">
    <property type="entry name" value="UDP-Glycosyltransferase/glycogen phosphorylase"/>
    <property type="match status" value="1"/>
</dbReference>
<evidence type="ECO:0000313" key="2">
    <source>
        <dbReference type="EMBL" id="GGN60730.1"/>
    </source>
</evidence>
<gene>
    <name evidence="2" type="ORF">GCM10011349_42700</name>
</gene>
<proteinExistence type="inferred from homology"/>
<dbReference type="Gene3D" id="3.40.50.2000">
    <property type="entry name" value="Glycogen Phosphorylase B"/>
    <property type="match status" value="2"/>
</dbReference>
<dbReference type="RefSeq" id="WP_188823147.1">
    <property type="nucleotide sequence ID" value="NZ_BMLK01000032.1"/>
</dbReference>
<sequence length="470" mass="52834">MGRLIVVSNRVADLDKPQSASSGGLAMAMAGALREEGGIWLGWSGNSGTENLTRPELSEIDGVTIARLSLSDREIDEYYNGFANRTLWPLFHYRNDLAAYEQSFRDTYTDVNRRFAEALRDLIEPDDVIWVQDYHLIPLGRELRAMGFTNRIGFFLHIPWPAREIFITLPQHAELVWSMFAYDLIGFQSRGSLQAFIDYVSTDLNAVPSPDGAIDHFGRSLTARSYPIGIDPAEMASLALTDAGRESYERLKDVHQGRKLLVGVDRIDYSKGLPHKFAAYSSFLKSNHELHGKTSFLQIGQPSRSRVQEYQELSEHLIAEAGRINGHYGKLDWTPLHYHTQSYDRAALAGIYRAADVCLVTPLRDGMNLVAKEFVAAQEPEDPGVLILSQFAGAAEQLEDALIVNPYSDDQCAAAILCATQMPLDERKERWRNLINSVTTESLTAWKERFLCDLRGKDADGSTQPFRRWA</sequence>
<dbReference type="Pfam" id="PF00982">
    <property type="entry name" value="Glyco_transf_20"/>
    <property type="match status" value="1"/>
</dbReference>
<dbReference type="CDD" id="cd03788">
    <property type="entry name" value="GT20_TPS"/>
    <property type="match status" value="1"/>
</dbReference>
<evidence type="ECO:0000256" key="1">
    <source>
        <dbReference type="ARBA" id="ARBA00008799"/>
    </source>
</evidence>
<protein>
    <submittedName>
        <fullName evidence="2">Trehalose-6-phosphate synthase</fullName>
    </submittedName>
</protein>
<dbReference type="InterPro" id="IPR001830">
    <property type="entry name" value="Glyco_trans_20"/>
</dbReference>
<comment type="caution">
    <text evidence="2">The sequence shown here is derived from an EMBL/GenBank/DDBJ whole genome shotgun (WGS) entry which is preliminary data.</text>
</comment>